<dbReference type="Gene3D" id="2.60.130.10">
    <property type="entry name" value="Aromatic compound dioxygenase"/>
    <property type="match status" value="1"/>
</dbReference>
<name>A0A9P6E9X3_9AGAR</name>
<dbReference type="Pfam" id="PF04444">
    <property type="entry name" value="Dioxygenase_N"/>
    <property type="match status" value="1"/>
</dbReference>
<dbReference type="OrthoDB" id="5238185at2759"/>
<evidence type="ECO:0000256" key="3">
    <source>
        <dbReference type="ARBA" id="ARBA00022723"/>
    </source>
</evidence>
<dbReference type="InterPro" id="IPR007535">
    <property type="entry name" value="Catechol_dOase_N"/>
</dbReference>
<evidence type="ECO:0000256" key="6">
    <source>
        <dbReference type="ARBA" id="ARBA00023004"/>
    </source>
</evidence>
<protein>
    <submittedName>
        <fullName evidence="9">Intradiol ring-cleavage dioxygenase</fullName>
    </submittedName>
</protein>
<evidence type="ECO:0000256" key="1">
    <source>
        <dbReference type="ARBA" id="ARBA00001965"/>
    </source>
</evidence>
<comment type="similarity">
    <text evidence="2">Belongs to the intradiol ring-cleavage dioxygenase family.</text>
</comment>
<dbReference type="PANTHER" id="PTHR33711">
    <property type="entry name" value="DIOXYGENASE, PUTATIVE (AFU_ORTHOLOGUE AFUA_2G02910)-RELATED"/>
    <property type="match status" value="1"/>
</dbReference>
<comment type="cofactor">
    <cofactor evidence="1">
        <name>Fe(3+)</name>
        <dbReference type="ChEBI" id="CHEBI:29034"/>
    </cofactor>
</comment>
<dbReference type="InterPro" id="IPR050770">
    <property type="entry name" value="Intradiol_RC_Dioxygenase"/>
</dbReference>
<dbReference type="InterPro" id="IPR015889">
    <property type="entry name" value="Intradiol_dOase_core"/>
</dbReference>
<organism evidence="9 10">
    <name type="scientific">Crepidotus variabilis</name>
    <dbReference type="NCBI Taxonomy" id="179855"/>
    <lineage>
        <taxon>Eukaryota</taxon>
        <taxon>Fungi</taxon>
        <taxon>Dikarya</taxon>
        <taxon>Basidiomycota</taxon>
        <taxon>Agaricomycotina</taxon>
        <taxon>Agaricomycetes</taxon>
        <taxon>Agaricomycetidae</taxon>
        <taxon>Agaricales</taxon>
        <taxon>Agaricineae</taxon>
        <taxon>Crepidotaceae</taxon>
        <taxon>Crepidotus</taxon>
    </lineage>
</organism>
<dbReference type="AlphaFoldDB" id="A0A9P6E9X3"/>
<dbReference type="InterPro" id="IPR000627">
    <property type="entry name" value="Intradiol_dOase_C"/>
</dbReference>
<evidence type="ECO:0000256" key="5">
    <source>
        <dbReference type="ARBA" id="ARBA00023002"/>
    </source>
</evidence>
<dbReference type="GO" id="GO:0009712">
    <property type="term" value="P:catechol-containing compound metabolic process"/>
    <property type="evidence" value="ECO:0007669"/>
    <property type="project" value="InterPro"/>
</dbReference>
<keyword evidence="3" id="KW-0479">Metal-binding</keyword>
<keyword evidence="10" id="KW-1185">Reference proteome</keyword>
<feature type="domain" description="Catechol dioxygenase N-terminal" evidence="8">
    <location>
        <begin position="51"/>
        <end position="124"/>
    </location>
</feature>
<gene>
    <name evidence="9" type="ORF">CPB83DRAFT_550919</name>
</gene>
<dbReference type="GO" id="GO:0008199">
    <property type="term" value="F:ferric iron binding"/>
    <property type="evidence" value="ECO:0007669"/>
    <property type="project" value="InterPro"/>
</dbReference>
<evidence type="ECO:0000313" key="9">
    <source>
        <dbReference type="EMBL" id="KAF9525458.1"/>
    </source>
</evidence>
<evidence type="ECO:0000313" key="10">
    <source>
        <dbReference type="Proteomes" id="UP000807306"/>
    </source>
</evidence>
<dbReference type="SUPFAM" id="SSF49482">
    <property type="entry name" value="Aromatic compound dioxygenase"/>
    <property type="match status" value="1"/>
</dbReference>
<feature type="domain" description="Intradiol ring-cleavage dioxygenases" evidence="7">
    <location>
        <begin position="129"/>
        <end position="291"/>
    </location>
</feature>
<keyword evidence="4 9" id="KW-0223">Dioxygenase</keyword>
<dbReference type="Proteomes" id="UP000807306">
    <property type="component" value="Unassembled WGS sequence"/>
</dbReference>
<dbReference type="PANTHER" id="PTHR33711:SF7">
    <property type="entry name" value="INTRADIOL RING-CLEAVAGE DIOXYGENASES DOMAIN-CONTAINING PROTEIN-RELATED"/>
    <property type="match status" value="1"/>
</dbReference>
<evidence type="ECO:0000259" key="7">
    <source>
        <dbReference type="Pfam" id="PF00775"/>
    </source>
</evidence>
<evidence type="ECO:0000259" key="8">
    <source>
        <dbReference type="Pfam" id="PF04444"/>
    </source>
</evidence>
<evidence type="ECO:0000256" key="2">
    <source>
        <dbReference type="ARBA" id="ARBA00007825"/>
    </source>
</evidence>
<dbReference type="GO" id="GO:0018576">
    <property type="term" value="F:catechol 1,2-dioxygenase activity"/>
    <property type="evidence" value="ECO:0007669"/>
    <property type="project" value="InterPro"/>
</dbReference>
<keyword evidence="6" id="KW-0408">Iron</keyword>
<evidence type="ECO:0000256" key="4">
    <source>
        <dbReference type="ARBA" id="ARBA00022964"/>
    </source>
</evidence>
<reference evidence="9" key="1">
    <citation type="submission" date="2020-11" db="EMBL/GenBank/DDBJ databases">
        <authorList>
            <consortium name="DOE Joint Genome Institute"/>
            <person name="Ahrendt S."/>
            <person name="Riley R."/>
            <person name="Andreopoulos W."/>
            <person name="Labutti K."/>
            <person name="Pangilinan J."/>
            <person name="Ruiz-Duenas F.J."/>
            <person name="Barrasa J.M."/>
            <person name="Sanchez-Garcia M."/>
            <person name="Camarero S."/>
            <person name="Miyauchi S."/>
            <person name="Serrano A."/>
            <person name="Linde D."/>
            <person name="Babiker R."/>
            <person name="Drula E."/>
            <person name="Ayuso-Fernandez I."/>
            <person name="Pacheco R."/>
            <person name="Padilla G."/>
            <person name="Ferreira P."/>
            <person name="Barriuso J."/>
            <person name="Kellner H."/>
            <person name="Castanera R."/>
            <person name="Alfaro M."/>
            <person name="Ramirez L."/>
            <person name="Pisabarro A.G."/>
            <person name="Kuo A."/>
            <person name="Tritt A."/>
            <person name="Lipzen A."/>
            <person name="He G."/>
            <person name="Yan M."/>
            <person name="Ng V."/>
            <person name="Cullen D."/>
            <person name="Martin F."/>
            <person name="Rosso M.-N."/>
            <person name="Henrissat B."/>
            <person name="Hibbett D."/>
            <person name="Martinez A.T."/>
            <person name="Grigoriev I.V."/>
        </authorList>
    </citation>
    <scope>NUCLEOTIDE SEQUENCE</scope>
    <source>
        <strain evidence="9">CBS 506.95</strain>
    </source>
</reference>
<proteinExistence type="inferred from homology"/>
<keyword evidence="5" id="KW-0560">Oxidoreductase</keyword>
<sequence>MDSEAYFKQHSIAEAERRKIDVGKLPQHLSMTPETITSNVLEISSQNLDKNDRKHILIRSLVSHLHAFVKETSLTTEEWTMGLEFLTEVGKMSADVRPEFILLSDILGVSALMNSINDGKPPGATQSTVEGPFYTQNTQEVENGGSISSEGKGDYMYLEGRILDIQGNPIAGAIIDTWESDSTGTYDVASSDPTKPECRGRITSKPDGSYSFRATVPVPYSIPDDGPVHRLLVATGRHPVRPAHLHFCIQSPNYETLVTALFFKGDAFNTSDAVHGVKSSLVVEPQLINDISVTKARGFRDEKPHMYLKQDFILANPQEAQDYRKTLHAKLGGVN</sequence>
<accession>A0A9P6E9X3</accession>
<dbReference type="EMBL" id="MU157884">
    <property type="protein sequence ID" value="KAF9525458.1"/>
    <property type="molecule type" value="Genomic_DNA"/>
</dbReference>
<dbReference type="Pfam" id="PF00775">
    <property type="entry name" value="Dioxygenase_C"/>
    <property type="match status" value="1"/>
</dbReference>
<comment type="caution">
    <text evidence="9">The sequence shown here is derived from an EMBL/GenBank/DDBJ whole genome shotgun (WGS) entry which is preliminary data.</text>
</comment>